<evidence type="ECO:0000313" key="2">
    <source>
        <dbReference type="EMBL" id="BCJ30962.1"/>
    </source>
</evidence>
<keyword evidence="1" id="KW-0812">Transmembrane</keyword>
<dbReference type="Pfam" id="PF06197">
    <property type="entry name" value="DUF998"/>
    <property type="match status" value="1"/>
</dbReference>
<feature type="transmembrane region" description="Helical" evidence="1">
    <location>
        <begin position="121"/>
        <end position="143"/>
    </location>
</feature>
<dbReference type="Proteomes" id="UP000680750">
    <property type="component" value="Chromosome"/>
</dbReference>
<organism evidence="2 3">
    <name type="scientific">Actinocatenispora sera</name>
    <dbReference type="NCBI Taxonomy" id="390989"/>
    <lineage>
        <taxon>Bacteria</taxon>
        <taxon>Bacillati</taxon>
        <taxon>Actinomycetota</taxon>
        <taxon>Actinomycetes</taxon>
        <taxon>Micromonosporales</taxon>
        <taxon>Micromonosporaceae</taxon>
        <taxon>Actinocatenispora</taxon>
    </lineage>
</organism>
<reference evidence="2" key="1">
    <citation type="submission" date="2020-08" db="EMBL/GenBank/DDBJ databases">
        <title>Whole genome shotgun sequence of Actinocatenispora sera NBRC 101916.</title>
        <authorList>
            <person name="Komaki H."/>
            <person name="Tamura T."/>
        </authorList>
    </citation>
    <scope>NUCLEOTIDE SEQUENCE</scope>
    <source>
        <strain evidence="2">NBRC 101916</strain>
    </source>
</reference>
<protein>
    <recommendedName>
        <fullName evidence="4">DUF998 domain-containing protein</fullName>
    </recommendedName>
</protein>
<feature type="transmembrane region" description="Helical" evidence="1">
    <location>
        <begin position="191"/>
        <end position="212"/>
    </location>
</feature>
<keyword evidence="3" id="KW-1185">Reference proteome</keyword>
<gene>
    <name evidence="2" type="ORF">Asera_50700</name>
</gene>
<dbReference type="OrthoDB" id="4281143at2"/>
<sequence length="343" mass="33822">MPDDLLAPRQAGALPARQAGALPARQAGVLPARQAGVLPARRDGAVGSRRAGAGPVLPAGVESPHCGQPYPAAAAAARSDSGACGSVPADPGCDRVPGGAGAAGTAVDTAGGETVRSVPGAAVLSLSLVGLALLLIGYLHAAAGVDPVHGMVSDYVFTPLGSVLLPVAVLVLAAGLMVLRRALLVAGAAGRWTGVLVAAAALGSALIGLFPADVTGAPVTTTGLVHKLAGGLLFGAVPVAVLTLVAGSRRDRWRAVGRPLRWLAWLSIGLFAGFLTSYLPLFGMPFPGGEVLVGAQGLLERLVLAPELALVVVVAARLIRTGLPATPVPAAAAVAPAGAEVAR</sequence>
<accession>A0A810L8P0</accession>
<keyword evidence="1" id="KW-1133">Transmembrane helix</keyword>
<dbReference type="KEGG" id="aser:Asera_50700"/>
<proteinExistence type="predicted"/>
<evidence type="ECO:0000313" key="3">
    <source>
        <dbReference type="Proteomes" id="UP000680750"/>
    </source>
</evidence>
<keyword evidence="1" id="KW-0472">Membrane</keyword>
<feature type="transmembrane region" description="Helical" evidence="1">
    <location>
        <begin position="302"/>
        <end position="319"/>
    </location>
</feature>
<feature type="transmembrane region" description="Helical" evidence="1">
    <location>
        <begin position="260"/>
        <end position="282"/>
    </location>
</feature>
<feature type="transmembrane region" description="Helical" evidence="1">
    <location>
        <begin position="224"/>
        <end position="248"/>
    </location>
</feature>
<dbReference type="EMBL" id="AP023354">
    <property type="protein sequence ID" value="BCJ30962.1"/>
    <property type="molecule type" value="Genomic_DNA"/>
</dbReference>
<dbReference type="InterPro" id="IPR009339">
    <property type="entry name" value="DUF998"/>
</dbReference>
<dbReference type="AlphaFoldDB" id="A0A810L8P0"/>
<evidence type="ECO:0000256" key="1">
    <source>
        <dbReference type="SAM" id="Phobius"/>
    </source>
</evidence>
<evidence type="ECO:0008006" key="4">
    <source>
        <dbReference type="Google" id="ProtNLM"/>
    </source>
</evidence>
<name>A0A810L8P0_9ACTN</name>
<feature type="transmembrane region" description="Helical" evidence="1">
    <location>
        <begin position="155"/>
        <end position="179"/>
    </location>
</feature>